<protein>
    <recommendedName>
        <fullName evidence="7">Amino acid transporter transmembrane domain-containing protein</fullName>
    </recommendedName>
</protein>
<feature type="transmembrane region" description="Helical" evidence="6">
    <location>
        <begin position="181"/>
        <end position="203"/>
    </location>
</feature>
<evidence type="ECO:0000256" key="6">
    <source>
        <dbReference type="SAM" id="Phobius"/>
    </source>
</evidence>
<feature type="transmembrane region" description="Helical" evidence="6">
    <location>
        <begin position="121"/>
        <end position="144"/>
    </location>
</feature>
<evidence type="ECO:0000313" key="8">
    <source>
        <dbReference type="EMBL" id="KAJ5107832.1"/>
    </source>
</evidence>
<comment type="caution">
    <text evidence="8">The sequence shown here is derived from an EMBL/GenBank/DDBJ whole genome shotgun (WGS) entry which is preliminary data.</text>
</comment>
<reference evidence="8" key="2">
    <citation type="journal article" date="2023" name="IMA Fungus">
        <title>Comparative genomic study of the Penicillium genus elucidates a diverse pangenome and 15 lateral gene transfer events.</title>
        <authorList>
            <person name="Petersen C."/>
            <person name="Sorensen T."/>
            <person name="Nielsen M.R."/>
            <person name="Sondergaard T.E."/>
            <person name="Sorensen J.L."/>
            <person name="Fitzpatrick D.A."/>
            <person name="Frisvad J.C."/>
            <person name="Nielsen K.L."/>
        </authorList>
    </citation>
    <scope>NUCLEOTIDE SEQUENCE</scope>
    <source>
        <strain evidence="8">IBT 30069</strain>
    </source>
</reference>
<gene>
    <name evidence="8" type="ORF">N7456_004507</name>
</gene>
<feature type="transmembrane region" description="Helical" evidence="6">
    <location>
        <begin position="156"/>
        <end position="175"/>
    </location>
</feature>
<evidence type="ECO:0000256" key="5">
    <source>
        <dbReference type="ARBA" id="ARBA00023136"/>
    </source>
</evidence>
<dbReference type="OrthoDB" id="40134at2759"/>
<feature type="transmembrane region" description="Helical" evidence="6">
    <location>
        <begin position="411"/>
        <end position="432"/>
    </location>
</feature>
<dbReference type="Gene3D" id="1.20.1740.10">
    <property type="entry name" value="Amino acid/polyamine transporter I"/>
    <property type="match status" value="1"/>
</dbReference>
<evidence type="ECO:0000256" key="2">
    <source>
        <dbReference type="ARBA" id="ARBA00008066"/>
    </source>
</evidence>
<evidence type="ECO:0000256" key="3">
    <source>
        <dbReference type="ARBA" id="ARBA00022692"/>
    </source>
</evidence>
<evidence type="ECO:0000256" key="4">
    <source>
        <dbReference type="ARBA" id="ARBA00022989"/>
    </source>
</evidence>
<feature type="transmembrane region" description="Helical" evidence="6">
    <location>
        <begin position="306"/>
        <end position="327"/>
    </location>
</feature>
<dbReference type="GO" id="GO:0016020">
    <property type="term" value="C:membrane"/>
    <property type="evidence" value="ECO:0007669"/>
    <property type="project" value="UniProtKB-SubCell"/>
</dbReference>
<dbReference type="Pfam" id="PF01490">
    <property type="entry name" value="Aa_trans"/>
    <property type="match status" value="1"/>
</dbReference>
<name>A0A9W9FWP2_9EURO</name>
<dbReference type="PANTHER" id="PTHR22950">
    <property type="entry name" value="AMINO ACID TRANSPORTER"/>
    <property type="match status" value="1"/>
</dbReference>
<evidence type="ECO:0000259" key="7">
    <source>
        <dbReference type="Pfam" id="PF01490"/>
    </source>
</evidence>
<dbReference type="InterPro" id="IPR013057">
    <property type="entry name" value="AA_transpt_TM"/>
</dbReference>
<feature type="transmembrane region" description="Helical" evidence="6">
    <location>
        <begin position="265"/>
        <end position="286"/>
    </location>
</feature>
<accession>A0A9W9FWP2</accession>
<feature type="transmembrane region" description="Helical" evidence="6">
    <location>
        <begin position="376"/>
        <end position="399"/>
    </location>
</feature>
<keyword evidence="9" id="KW-1185">Reference proteome</keyword>
<evidence type="ECO:0000256" key="1">
    <source>
        <dbReference type="ARBA" id="ARBA00004141"/>
    </source>
</evidence>
<keyword evidence="5 6" id="KW-0472">Membrane</keyword>
<dbReference type="PANTHER" id="PTHR22950:SF683">
    <property type="entry name" value="AMINO ACID TRANSPORTER (EUROFUNG)"/>
    <property type="match status" value="1"/>
</dbReference>
<comment type="similarity">
    <text evidence="2">Belongs to the amino acid/polyamine transporter 2 family.</text>
</comment>
<dbReference type="Proteomes" id="UP001149165">
    <property type="component" value="Unassembled WGS sequence"/>
</dbReference>
<keyword evidence="3 6" id="KW-0812">Transmembrane</keyword>
<dbReference type="AlphaFoldDB" id="A0A9W9FWP2"/>
<dbReference type="EMBL" id="JAPQKH010000003">
    <property type="protein sequence ID" value="KAJ5107832.1"/>
    <property type="molecule type" value="Genomic_DNA"/>
</dbReference>
<sequence length="463" mass="49697">MADQQEKKENSLIPTVTRAEGQSLSEDAVFGELTENGPNYRNVGWLGTSVIMLKTQIGLGVMSMPSAFDALGIVPGIICLCVITGISTWSNYMVGDFKLRHPEVYGIDDIGGLLFGKTGRIVLGTAFVLWCTFVTGSGMLGISIGLNAVSSHATCTAVYIAVAAIIACALGSIQTLGRISWLAWVGLTCLITSILIVTISVGVQDRPAAAPRTGIWVSDYTIVNNPSFSKAATALSTMVFANAGTPAFFSIASEMREPRHYTRSLILCQSIMTVFYIIVGTVIYYYCGSYVISPALGSAGPTIKKVSYGFALPGLFVGTLLFLHLPAKYVFVRILYGSKHLSANTLKHWITWLSCTISVALTAYIIASAIPVFGNLVSLVGALFGTPLCFQPVAGMWFYDNWNQGISKRPPRWIVMVVWCCFVVVAGTFLMIGGTYGSIVSIIEDYKISQGSAAWSCADNSNS</sequence>
<comment type="subcellular location">
    <subcellularLocation>
        <location evidence="1">Membrane</location>
        <topology evidence="1">Multi-pass membrane protein</topology>
    </subcellularLocation>
</comment>
<evidence type="ECO:0000313" key="9">
    <source>
        <dbReference type="Proteomes" id="UP001149165"/>
    </source>
</evidence>
<dbReference type="FunFam" id="1.20.1740.10:FF:000039">
    <property type="entry name" value="Neutral amino acid transporter (Eurofung)"/>
    <property type="match status" value="1"/>
</dbReference>
<keyword evidence="4 6" id="KW-1133">Transmembrane helix</keyword>
<dbReference type="GO" id="GO:0015179">
    <property type="term" value="F:L-amino acid transmembrane transporter activity"/>
    <property type="evidence" value="ECO:0007669"/>
    <property type="project" value="TreeGrafter"/>
</dbReference>
<proteinExistence type="inferred from homology"/>
<feature type="transmembrane region" description="Helical" evidence="6">
    <location>
        <begin position="348"/>
        <end position="370"/>
    </location>
</feature>
<organism evidence="8 9">
    <name type="scientific">Penicillium angulare</name>
    <dbReference type="NCBI Taxonomy" id="116970"/>
    <lineage>
        <taxon>Eukaryota</taxon>
        <taxon>Fungi</taxon>
        <taxon>Dikarya</taxon>
        <taxon>Ascomycota</taxon>
        <taxon>Pezizomycotina</taxon>
        <taxon>Eurotiomycetes</taxon>
        <taxon>Eurotiomycetidae</taxon>
        <taxon>Eurotiales</taxon>
        <taxon>Aspergillaceae</taxon>
        <taxon>Penicillium</taxon>
    </lineage>
</organism>
<feature type="domain" description="Amino acid transporter transmembrane" evidence="7">
    <location>
        <begin position="43"/>
        <end position="439"/>
    </location>
</feature>
<reference evidence="8" key="1">
    <citation type="submission" date="2022-11" db="EMBL/GenBank/DDBJ databases">
        <authorList>
            <person name="Petersen C."/>
        </authorList>
    </citation>
    <scope>NUCLEOTIDE SEQUENCE</scope>
    <source>
        <strain evidence="8">IBT 30069</strain>
    </source>
</reference>
<feature type="transmembrane region" description="Helical" evidence="6">
    <location>
        <begin position="70"/>
        <end position="89"/>
    </location>
</feature>